<dbReference type="SUPFAM" id="SSF111074">
    <property type="entry name" value="Bacillus phage protein"/>
    <property type="match status" value="1"/>
</dbReference>
<dbReference type="AlphaFoldDB" id="A0A229UL04"/>
<dbReference type="EMBL" id="NMQW01000036">
    <property type="protein sequence ID" value="OXM83985.1"/>
    <property type="molecule type" value="Genomic_DNA"/>
</dbReference>
<protein>
    <recommendedName>
        <fullName evidence="1">Phage ABA sandwich domain-containing protein</fullName>
    </recommendedName>
</protein>
<accession>A0A229UL04</accession>
<comment type="caution">
    <text evidence="2">The sequence shown here is derived from an EMBL/GenBank/DDBJ whole genome shotgun (WGS) entry which is preliminary data.</text>
</comment>
<evidence type="ECO:0000313" key="3">
    <source>
        <dbReference type="Proteomes" id="UP000215509"/>
    </source>
</evidence>
<dbReference type="InterPro" id="IPR041270">
    <property type="entry name" value="Phage_ABA_S"/>
</dbReference>
<gene>
    <name evidence="2" type="ORF">CF651_23010</name>
</gene>
<proteinExistence type="predicted"/>
<feature type="domain" description="Phage ABA sandwich" evidence="1">
    <location>
        <begin position="18"/>
        <end position="109"/>
    </location>
</feature>
<evidence type="ECO:0000313" key="2">
    <source>
        <dbReference type="EMBL" id="OXM83985.1"/>
    </source>
</evidence>
<name>A0A229UL04_9BACL</name>
<evidence type="ECO:0000259" key="1">
    <source>
        <dbReference type="Pfam" id="PF18066"/>
    </source>
</evidence>
<reference evidence="2 3" key="1">
    <citation type="submission" date="2017-07" db="EMBL/GenBank/DDBJ databases">
        <title>Genome sequencing and assembly of Paenibacillus rigui.</title>
        <authorList>
            <person name="Mayilraj S."/>
        </authorList>
    </citation>
    <scope>NUCLEOTIDE SEQUENCE [LARGE SCALE GENOMIC DNA]</scope>
    <source>
        <strain evidence="2 3">JCM 16352</strain>
    </source>
</reference>
<dbReference type="Pfam" id="PF18066">
    <property type="entry name" value="Phage_ABA_S"/>
    <property type="match status" value="1"/>
</dbReference>
<dbReference type="Gene3D" id="3.30.2120.10">
    <property type="entry name" value="Bacillus phage protein-like"/>
    <property type="match status" value="1"/>
</dbReference>
<keyword evidence="3" id="KW-1185">Reference proteome</keyword>
<dbReference type="InterPro" id="IPR028985">
    <property type="entry name" value="Bacillus_phage_prot-like"/>
</dbReference>
<dbReference type="Proteomes" id="UP000215509">
    <property type="component" value="Unassembled WGS sequence"/>
</dbReference>
<sequence length="115" mass="13124">MLTREQILAMDSGPELDKLVAEKVMGWTSIAKLRWKDPKGVTNFVPDYSTDISAAWEVVEKMSRGKTDCSFVLQFHFERYYAKFGEVPIDNKRWNSYLTAPEAICKAALLSTLEV</sequence>
<organism evidence="2 3">
    <name type="scientific">Paenibacillus rigui</name>
    <dbReference type="NCBI Taxonomy" id="554312"/>
    <lineage>
        <taxon>Bacteria</taxon>
        <taxon>Bacillati</taxon>
        <taxon>Bacillota</taxon>
        <taxon>Bacilli</taxon>
        <taxon>Bacillales</taxon>
        <taxon>Paenibacillaceae</taxon>
        <taxon>Paenibacillus</taxon>
    </lineage>
</organism>